<evidence type="ECO:0000313" key="8">
    <source>
        <dbReference type="Proteomes" id="UP000269721"/>
    </source>
</evidence>
<keyword evidence="2 4" id="KW-0547">Nucleotide-binding</keyword>
<evidence type="ECO:0000259" key="6">
    <source>
        <dbReference type="PROSITE" id="PS50011"/>
    </source>
</evidence>
<accession>A0A4P9VXP0</accession>
<dbReference type="InterPro" id="IPR011009">
    <property type="entry name" value="Kinase-like_dom_sf"/>
</dbReference>
<dbReference type="GO" id="GO:0004674">
    <property type="term" value="F:protein serine/threonine kinase activity"/>
    <property type="evidence" value="ECO:0007669"/>
    <property type="project" value="UniProtKB-KW"/>
</dbReference>
<gene>
    <name evidence="7" type="ORF">BDK51DRAFT_3936</name>
</gene>
<proteinExistence type="inferred from homology"/>
<dbReference type="SMART" id="SM00220">
    <property type="entry name" value="S_TKc"/>
    <property type="match status" value="1"/>
</dbReference>
<feature type="domain" description="Protein kinase" evidence="6">
    <location>
        <begin position="2"/>
        <end position="287"/>
    </location>
</feature>
<dbReference type="EMBL" id="ML000606">
    <property type="protein sequence ID" value="RKO84002.1"/>
    <property type="molecule type" value="Genomic_DNA"/>
</dbReference>
<dbReference type="InterPro" id="IPR050235">
    <property type="entry name" value="CK1_Ser-Thr_kinase"/>
</dbReference>
<sequence length="287" mass="33237">RFQVHSKIGEGSFGHIYKGIDLISNKLVAIKVENYKSSSHAQLKTEAHIYRRMEGTPVSNMTRWPKIYKFGKQSGMNVLIMDILGSNFDSLMKKKTSNQLAPAAVLYVGHKMITLLQSFHKQGFVHRDLKPQNFVVEYSNTKCPKFPDIFLIDYGLAKSYIESDIQSDKHTHSAFSQKRSMKGTVRYLSINTHLGVDQSRRDDMQSLGYILVYMICGKLPWQNLMKNRPKNQAYDRILLSKMSCSIEKLTCDIPEPFRETLMLYLSYANSLMYHEEPNYEYCRALFE</sequence>
<dbReference type="AlphaFoldDB" id="A0A4P9VXP0"/>
<feature type="non-terminal residue" evidence="7">
    <location>
        <position position="287"/>
    </location>
</feature>
<dbReference type="PROSITE" id="PS00107">
    <property type="entry name" value="PROTEIN_KINASE_ATP"/>
    <property type="match status" value="1"/>
</dbReference>
<comment type="similarity">
    <text evidence="5">Belongs to the protein kinase superfamily.</text>
</comment>
<dbReference type="Gene3D" id="1.10.510.10">
    <property type="entry name" value="Transferase(Phosphotransferase) domain 1"/>
    <property type="match status" value="1"/>
</dbReference>
<dbReference type="Pfam" id="PF00069">
    <property type="entry name" value="Pkinase"/>
    <property type="match status" value="1"/>
</dbReference>
<dbReference type="PROSITE" id="PS50011">
    <property type="entry name" value="PROTEIN_KINASE_DOM"/>
    <property type="match status" value="1"/>
</dbReference>
<evidence type="ECO:0000256" key="4">
    <source>
        <dbReference type="PROSITE-ProRule" id="PRU10141"/>
    </source>
</evidence>
<dbReference type="InterPro" id="IPR008271">
    <property type="entry name" value="Ser/Thr_kinase_AS"/>
</dbReference>
<dbReference type="InterPro" id="IPR017441">
    <property type="entry name" value="Protein_kinase_ATP_BS"/>
</dbReference>
<dbReference type="InterPro" id="IPR000719">
    <property type="entry name" value="Prot_kinase_dom"/>
</dbReference>
<keyword evidence="3 4" id="KW-0067">ATP-binding</keyword>
<evidence type="ECO:0000256" key="5">
    <source>
        <dbReference type="RuleBase" id="RU000304"/>
    </source>
</evidence>
<evidence type="ECO:0000256" key="3">
    <source>
        <dbReference type="ARBA" id="ARBA00022840"/>
    </source>
</evidence>
<evidence type="ECO:0000256" key="2">
    <source>
        <dbReference type="ARBA" id="ARBA00022741"/>
    </source>
</evidence>
<name>A0A4P9VXP0_9FUNG</name>
<evidence type="ECO:0000313" key="7">
    <source>
        <dbReference type="EMBL" id="RKO84002.1"/>
    </source>
</evidence>
<keyword evidence="8" id="KW-1185">Reference proteome</keyword>
<dbReference type="GO" id="GO:0005524">
    <property type="term" value="F:ATP binding"/>
    <property type="evidence" value="ECO:0007669"/>
    <property type="project" value="UniProtKB-UniRule"/>
</dbReference>
<protein>
    <recommendedName>
        <fullName evidence="1">non-specific serine/threonine protein kinase</fullName>
        <ecNumber evidence="1">2.7.11.1</ecNumber>
    </recommendedName>
</protein>
<dbReference type="PANTHER" id="PTHR11909">
    <property type="entry name" value="CASEIN KINASE-RELATED"/>
    <property type="match status" value="1"/>
</dbReference>
<keyword evidence="5" id="KW-0723">Serine/threonine-protein kinase</keyword>
<dbReference type="SUPFAM" id="SSF56112">
    <property type="entry name" value="Protein kinase-like (PK-like)"/>
    <property type="match status" value="1"/>
</dbReference>
<dbReference type="EC" id="2.7.11.1" evidence="1"/>
<keyword evidence="7" id="KW-0418">Kinase</keyword>
<dbReference type="Proteomes" id="UP000269721">
    <property type="component" value="Unassembled WGS sequence"/>
</dbReference>
<keyword evidence="7" id="KW-0808">Transferase</keyword>
<feature type="non-terminal residue" evidence="7">
    <location>
        <position position="1"/>
    </location>
</feature>
<dbReference type="OrthoDB" id="5800476at2759"/>
<dbReference type="PROSITE" id="PS00108">
    <property type="entry name" value="PROTEIN_KINASE_ST"/>
    <property type="match status" value="1"/>
</dbReference>
<reference evidence="8" key="1">
    <citation type="journal article" date="2018" name="Nat. Microbiol.">
        <title>Leveraging single-cell genomics to expand the fungal tree of life.</title>
        <authorList>
            <person name="Ahrendt S.R."/>
            <person name="Quandt C.A."/>
            <person name="Ciobanu D."/>
            <person name="Clum A."/>
            <person name="Salamov A."/>
            <person name="Andreopoulos B."/>
            <person name="Cheng J.F."/>
            <person name="Woyke T."/>
            <person name="Pelin A."/>
            <person name="Henrissat B."/>
            <person name="Reynolds N.K."/>
            <person name="Benny G.L."/>
            <person name="Smith M.E."/>
            <person name="James T.Y."/>
            <person name="Grigoriev I.V."/>
        </authorList>
    </citation>
    <scope>NUCLEOTIDE SEQUENCE [LARGE SCALE GENOMIC DNA]</scope>
</reference>
<evidence type="ECO:0000256" key="1">
    <source>
        <dbReference type="ARBA" id="ARBA00012513"/>
    </source>
</evidence>
<organism evidence="7 8">
    <name type="scientific">Blyttiomyces helicus</name>
    <dbReference type="NCBI Taxonomy" id="388810"/>
    <lineage>
        <taxon>Eukaryota</taxon>
        <taxon>Fungi</taxon>
        <taxon>Fungi incertae sedis</taxon>
        <taxon>Chytridiomycota</taxon>
        <taxon>Chytridiomycota incertae sedis</taxon>
        <taxon>Chytridiomycetes</taxon>
        <taxon>Chytridiomycetes incertae sedis</taxon>
        <taxon>Blyttiomyces</taxon>
    </lineage>
</organism>
<feature type="binding site" evidence="4">
    <location>
        <position position="31"/>
    </location>
    <ligand>
        <name>ATP</name>
        <dbReference type="ChEBI" id="CHEBI:30616"/>
    </ligand>
</feature>